<dbReference type="PROSITE" id="PS50850">
    <property type="entry name" value="MFS"/>
    <property type="match status" value="1"/>
</dbReference>
<dbReference type="InterPro" id="IPR020846">
    <property type="entry name" value="MFS_dom"/>
</dbReference>
<dbReference type="InterPro" id="IPR011701">
    <property type="entry name" value="MFS"/>
</dbReference>
<keyword evidence="4 6" id="KW-1133">Transmembrane helix</keyword>
<evidence type="ECO:0000313" key="8">
    <source>
        <dbReference type="EMBL" id="KIL38749.1"/>
    </source>
</evidence>
<gene>
    <name evidence="8" type="ORF">SD70_24395</name>
</gene>
<protein>
    <recommendedName>
        <fullName evidence="7">Major facilitator superfamily (MFS) profile domain-containing protein</fullName>
    </recommendedName>
</protein>
<accession>A0ABR5ACJ9</accession>
<keyword evidence="5 6" id="KW-0472">Membrane</keyword>
<feature type="domain" description="Major facilitator superfamily (MFS) profile" evidence="7">
    <location>
        <begin position="20"/>
        <end position="119"/>
    </location>
</feature>
<evidence type="ECO:0000256" key="4">
    <source>
        <dbReference type="ARBA" id="ARBA00022989"/>
    </source>
</evidence>
<reference evidence="8 9" key="1">
    <citation type="submission" date="2014-12" db="EMBL/GenBank/DDBJ databases">
        <title>Draft genome sequence of Paenibacillus kamchatkensis strain B-2647.</title>
        <authorList>
            <person name="Karlyshev A.V."/>
            <person name="Kudryashova E.B."/>
        </authorList>
    </citation>
    <scope>NUCLEOTIDE SEQUENCE [LARGE SCALE GENOMIC DNA]</scope>
    <source>
        <strain evidence="8 9">VKM B-2647</strain>
    </source>
</reference>
<dbReference type="SUPFAM" id="SSF103473">
    <property type="entry name" value="MFS general substrate transporter"/>
    <property type="match status" value="1"/>
</dbReference>
<evidence type="ECO:0000256" key="2">
    <source>
        <dbReference type="ARBA" id="ARBA00022448"/>
    </source>
</evidence>
<comment type="subcellular location">
    <subcellularLocation>
        <location evidence="1">Cell membrane</location>
        <topology evidence="1">Multi-pass membrane protein</topology>
    </subcellularLocation>
</comment>
<dbReference type="Proteomes" id="UP000031967">
    <property type="component" value="Unassembled WGS sequence"/>
</dbReference>
<sequence>MDHHDQLEQDRRNAKLVLIAMPWVIFLLFMQVFNENVFSLVTPKIADDFAISPGTVSWVVTIGGVILGVGGAVYAALSDSLSFRKLFLFGVIAFAAGSLLASPFNLRLCWSLWPEPFNA</sequence>
<evidence type="ECO:0000256" key="6">
    <source>
        <dbReference type="SAM" id="Phobius"/>
    </source>
</evidence>
<dbReference type="InterPro" id="IPR036259">
    <property type="entry name" value="MFS_trans_sf"/>
</dbReference>
<keyword evidence="9" id="KW-1185">Reference proteome</keyword>
<dbReference type="EMBL" id="JXAK01000052">
    <property type="protein sequence ID" value="KIL38749.1"/>
    <property type="molecule type" value="Genomic_DNA"/>
</dbReference>
<evidence type="ECO:0000313" key="9">
    <source>
        <dbReference type="Proteomes" id="UP000031967"/>
    </source>
</evidence>
<evidence type="ECO:0000259" key="7">
    <source>
        <dbReference type="PROSITE" id="PS50850"/>
    </source>
</evidence>
<comment type="caution">
    <text evidence="8">The sequence shown here is derived from an EMBL/GenBank/DDBJ whole genome shotgun (WGS) entry which is preliminary data.</text>
</comment>
<evidence type="ECO:0000256" key="5">
    <source>
        <dbReference type="ARBA" id="ARBA00023136"/>
    </source>
</evidence>
<organism evidence="8 9">
    <name type="scientific">Gordoniibacillus kamchatkensis</name>
    <dbReference type="NCBI Taxonomy" id="1590651"/>
    <lineage>
        <taxon>Bacteria</taxon>
        <taxon>Bacillati</taxon>
        <taxon>Bacillota</taxon>
        <taxon>Bacilli</taxon>
        <taxon>Bacillales</taxon>
        <taxon>Paenibacillaceae</taxon>
        <taxon>Gordoniibacillus</taxon>
    </lineage>
</organism>
<name>A0ABR5ACJ9_9BACL</name>
<feature type="transmembrane region" description="Helical" evidence="6">
    <location>
        <begin position="16"/>
        <end position="33"/>
    </location>
</feature>
<dbReference type="Gene3D" id="1.20.1720.10">
    <property type="entry name" value="Multidrug resistance protein D"/>
    <property type="match status" value="1"/>
</dbReference>
<evidence type="ECO:0000256" key="1">
    <source>
        <dbReference type="ARBA" id="ARBA00004651"/>
    </source>
</evidence>
<feature type="transmembrane region" description="Helical" evidence="6">
    <location>
        <begin position="56"/>
        <end position="77"/>
    </location>
</feature>
<dbReference type="Pfam" id="PF07690">
    <property type="entry name" value="MFS_1"/>
    <property type="match status" value="1"/>
</dbReference>
<keyword evidence="3 6" id="KW-0812">Transmembrane</keyword>
<evidence type="ECO:0000256" key="3">
    <source>
        <dbReference type="ARBA" id="ARBA00022692"/>
    </source>
</evidence>
<feature type="transmembrane region" description="Helical" evidence="6">
    <location>
        <begin position="86"/>
        <end position="106"/>
    </location>
</feature>
<proteinExistence type="predicted"/>
<keyword evidence="2" id="KW-0813">Transport</keyword>